<dbReference type="EMBL" id="LXQA010341086">
    <property type="protein sequence ID" value="MCI45234.1"/>
    <property type="molecule type" value="Genomic_DNA"/>
</dbReference>
<evidence type="ECO:0000313" key="2">
    <source>
        <dbReference type="Proteomes" id="UP000265520"/>
    </source>
</evidence>
<evidence type="ECO:0000313" key="1">
    <source>
        <dbReference type="EMBL" id="MCI45234.1"/>
    </source>
</evidence>
<sequence>MGIKLKVKGKGMIPLLL</sequence>
<feature type="non-terminal residue" evidence="1">
    <location>
        <position position="17"/>
    </location>
</feature>
<reference evidence="1 2" key="1">
    <citation type="journal article" date="2018" name="Front. Plant Sci.">
        <title>Red Clover (Trifolium pratense) and Zigzag Clover (T. medium) - A Picture of Genomic Similarities and Differences.</title>
        <authorList>
            <person name="Dluhosova J."/>
            <person name="Istvanek J."/>
            <person name="Nedelnik J."/>
            <person name="Repkova J."/>
        </authorList>
    </citation>
    <scope>NUCLEOTIDE SEQUENCE [LARGE SCALE GENOMIC DNA]</scope>
    <source>
        <strain evidence="2">cv. 10/8</strain>
        <tissue evidence="1">Leaf</tissue>
    </source>
</reference>
<accession>A0A392SAL5</accession>
<keyword evidence="2" id="KW-1185">Reference proteome</keyword>
<comment type="caution">
    <text evidence="1">The sequence shown here is derived from an EMBL/GenBank/DDBJ whole genome shotgun (WGS) entry which is preliminary data.</text>
</comment>
<proteinExistence type="predicted"/>
<organism evidence="1 2">
    <name type="scientific">Trifolium medium</name>
    <dbReference type="NCBI Taxonomy" id="97028"/>
    <lineage>
        <taxon>Eukaryota</taxon>
        <taxon>Viridiplantae</taxon>
        <taxon>Streptophyta</taxon>
        <taxon>Embryophyta</taxon>
        <taxon>Tracheophyta</taxon>
        <taxon>Spermatophyta</taxon>
        <taxon>Magnoliopsida</taxon>
        <taxon>eudicotyledons</taxon>
        <taxon>Gunneridae</taxon>
        <taxon>Pentapetalae</taxon>
        <taxon>rosids</taxon>
        <taxon>fabids</taxon>
        <taxon>Fabales</taxon>
        <taxon>Fabaceae</taxon>
        <taxon>Papilionoideae</taxon>
        <taxon>50 kb inversion clade</taxon>
        <taxon>NPAAA clade</taxon>
        <taxon>Hologalegina</taxon>
        <taxon>IRL clade</taxon>
        <taxon>Trifolieae</taxon>
        <taxon>Trifolium</taxon>
    </lineage>
</organism>
<dbReference type="Proteomes" id="UP000265520">
    <property type="component" value="Unassembled WGS sequence"/>
</dbReference>
<name>A0A392SAL5_9FABA</name>
<dbReference type="AlphaFoldDB" id="A0A392SAL5"/>
<protein>
    <submittedName>
        <fullName evidence="1">Uncharacterized protein</fullName>
    </submittedName>
</protein>